<dbReference type="SUPFAM" id="SSF46565">
    <property type="entry name" value="Chaperone J-domain"/>
    <property type="match status" value="1"/>
</dbReference>
<dbReference type="InterPro" id="IPR001623">
    <property type="entry name" value="DnaJ_domain"/>
</dbReference>
<feature type="domain" description="J" evidence="1">
    <location>
        <begin position="12"/>
        <end position="84"/>
    </location>
</feature>
<sequence length="270" mass="31770">MSLLYAKEKKLDLYRNLGINIDDSSSLNTVTPSLINKQFRRLSLSLHPDKSNEPDSEVKQIQWDHLQLSQNILLNHKKEYDNWYQRAFLRGNKELLYKLQAVKKGNKANPVSYHELEAIKEHGQSLRKLLHFKMHVSNWQDPTFEIETNESNKNYETCLFRVTLVKREQYMVENELNKWFLKIDIPVTVKYYSENNRQRDDDLVVYVSARNVQTVINILRSLLSEGQLHPDILEFDSAVNYKYFAFKHNVELDSGLSSLLYNSANNPITM</sequence>
<keyword evidence="3" id="KW-1185">Reference proteome</keyword>
<name>A0A0A8L3U6_9SACH</name>
<dbReference type="EMBL" id="CCBQ010000018">
    <property type="protein sequence ID" value="CDO92769.1"/>
    <property type="molecule type" value="Genomic_DNA"/>
</dbReference>
<evidence type="ECO:0000313" key="3">
    <source>
        <dbReference type="Proteomes" id="UP000031516"/>
    </source>
</evidence>
<protein>
    <submittedName>
        <fullName evidence="2">WGS project CCBQ000000000 data, contig MAT</fullName>
    </submittedName>
</protein>
<organism evidence="2 3">
    <name type="scientific">Kluyveromyces dobzhanskii CBS 2104</name>
    <dbReference type="NCBI Taxonomy" id="1427455"/>
    <lineage>
        <taxon>Eukaryota</taxon>
        <taxon>Fungi</taxon>
        <taxon>Dikarya</taxon>
        <taxon>Ascomycota</taxon>
        <taxon>Saccharomycotina</taxon>
        <taxon>Saccharomycetes</taxon>
        <taxon>Saccharomycetales</taxon>
        <taxon>Saccharomycetaceae</taxon>
        <taxon>Kluyveromyces</taxon>
    </lineage>
</organism>
<dbReference type="OrthoDB" id="436519at2759"/>
<evidence type="ECO:0000259" key="1">
    <source>
        <dbReference type="PROSITE" id="PS50076"/>
    </source>
</evidence>
<evidence type="ECO:0000313" key="2">
    <source>
        <dbReference type="EMBL" id="CDO92769.1"/>
    </source>
</evidence>
<proteinExistence type="predicted"/>
<dbReference type="Gene3D" id="1.10.287.110">
    <property type="entry name" value="DnaJ domain"/>
    <property type="match status" value="1"/>
</dbReference>
<reference evidence="2 3" key="1">
    <citation type="submission" date="2014-03" db="EMBL/GenBank/DDBJ databases">
        <title>The genome of Kluyveromyces dobzhanskii.</title>
        <authorList>
            <person name="Nystedt B."/>
            <person name="Astrom S."/>
        </authorList>
    </citation>
    <scope>NUCLEOTIDE SEQUENCE [LARGE SCALE GENOMIC DNA]</scope>
    <source>
        <strain evidence="2 3">CBS 2104</strain>
    </source>
</reference>
<comment type="caution">
    <text evidence="2">The sequence shown here is derived from an EMBL/GenBank/DDBJ whole genome shotgun (WGS) entry which is preliminary data.</text>
</comment>
<dbReference type="Proteomes" id="UP000031516">
    <property type="component" value="Unassembled WGS sequence"/>
</dbReference>
<gene>
    <name evidence="2" type="ORF">KLDO_g1080</name>
</gene>
<dbReference type="AlphaFoldDB" id="A0A0A8L3U6"/>
<accession>A0A0A8L3U6</accession>
<dbReference type="InterPro" id="IPR036869">
    <property type="entry name" value="J_dom_sf"/>
</dbReference>
<dbReference type="PROSITE" id="PS50076">
    <property type="entry name" value="DNAJ_2"/>
    <property type="match status" value="1"/>
</dbReference>